<sequence length="282" mass="30918">MENPSPPELNQNRVPIFATPHSINSILKNGLEDLLSLDEANPDGPGLEYVPMSDDDEDIGSGDECWELDLLSSNRSSNLSRFKSNEAMTLPSAPNGMPPKPPKKEWAFDDKEMVAVPYDSEDEGFKDCEEDTTHSFVVPFHERVQIDYKDYTAEQLHPRTAKAKAMVRSLPGARQIEDATVAVVTGAVVTGTKALTIMNGRFDTAARLGCEAVFITGQVGSYLADEAWSAGTNLSIAIQENFPDMIRPLREGWDVAGGVLAEGVMMLPPLEAIDSGHRRRRI</sequence>
<name>A0A9P5H201_9HYPO</name>
<keyword evidence="2" id="KW-1185">Reference proteome</keyword>
<accession>A0A9P5H201</accession>
<reference evidence="1" key="1">
    <citation type="submission" date="2020-03" db="EMBL/GenBank/DDBJ databases">
        <title>Draft Genome Sequence of Cylindrodendrum hubeiense.</title>
        <authorList>
            <person name="Buettner E."/>
            <person name="Kellner H."/>
        </authorList>
    </citation>
    <scope>NUCLEOTIDE SEQUENCE</scope>
    <source>
        <strain evidence="1">IHI 201604</strain>
    </source>
</reference>
<gene>
    <name evidence="1" type="ORF">G7Z17_g12427</name>
</gene>
<dbReference type="Proteomes" id="UP000722485">
    <property type="component" value="Unassembled WGS sequence"/>
</dbReference>
<proteinExistence type="predicted"/>
<evidence type="ECO:0000313" key="2">
    <source>
        <dbReference type="Proteomes" id="UP000722485"/>
    </source>
</evidence>
<dbReference type="OrthoDB" id="5105298at2759"/>
<evidence type="ECO:0000313" key="1">
    <source>
        <dbReference type="EMBL" id="KAF7539362.1"/>
    </source>
</evidence>
<organism evidence="1 2">
    <name type="scientific">Cylindrodendrum hubeiense</name>
    <dbReference type="NCBI Taxonomy" id="595255"/>
    <lineage>
        <taxon>Eukaryota</taxon>
        <taxon>Fungi</taxon>
        <taxon>Dikarya</taxon>
        <taxon>Ascomycota</taxon>
        <taxon>Pezizomycotina</taxon>
        <taxon>Sordariomycetes</taxon>
        <taxon>Hypocreomycetidae</taxon>
        <taxon>Hypocreales</taxon>
        <taxon>Nectriaceae</taxon>
        <taxon>Cylindrodendrum</taxon>
    </lineage>
</organism>
<protein>
    <submittedName>
        <fullName evidence="1">Uncharacterized protein</fullName>
    </submittedName>
</protein>
<dbReference type="EMBL" id="JAANBB010000560">
    <property type="protein sequence ID" value="KAF7539362.1"/>
    <property type="molecule type" value="Genomic_DNA"/>
</dbReference>
<comment type="caution">
    <text evidence="1">The sequence shown here is derived from an EMBL/GenBank/DDBJ whole genome shotgun (WGS) entry which is preliminary data.</text>
</comment>
<dbReference type="AlphaFoldDB" id="A0A9P5H201"/>